<feature type="domain" description="Polysaccharide export protein N-terminal" evidence="2">
    <location>
        <begin position="29"/>
        <end position="105"/>
    </location>
</feature>
<comment type="caution">
    <text evidence="3">The sequence shown here is derived from an EMBL/GenBank/DDBJ whole genome shotgun (WGS) entry which is preliminary data.</text>
</comment>
<organism evidence="3 4">
    <name type="scientific">Qipengyuania oceanensis</name>
    <dbReference type="NCBI Taxonomy" id="1463597"/>
    <lineage>
        <taxon>Bacteria</taxon>
        <taxon>Pseudomonadati</taxon>
        <taxon>Pseudomonadota</taxon>
        <taxon>Alphaproteobacteria</taxon>
        <taxon>Sphingomonadales</taxon>
        <taxon>Erythrobacteraceae</taxon>
        <taxon>Qipengyuania</taxon>
    </lineage>
</organism>
<dbReference type="InterPro" id="IPR003715">
    <property type="entry name" value="Poly_export_N"/>
</dbReference>
<gene>
    <name evidence="3" type="ORF">GRI48_04350</name>
</gene>
<dbReference type="OrthoDB" id="8410640at2"/>
<keyword evidence="4" id="KW-1185">Reference proteome</keyword>
<dbReference type="Gene3D" id="3.10.560.10">
    <property type="entry name" value="Outer membrane lipoprotein wza domain like"/>
    <property type="match status" value="1"/>
</dbReference>
<proteinExistence type="predicted"/>
<evidence type="ECO:0000313" key="3">
    <source>
        <dbReference type="EMBL" id="MXO62238.1"/>
    </source>
</evidence>
<reference evidence="3 4" key="1">
    <citation type="submission" date="2019-12" db="EMBL/GenBank/DDBJ databases">
        <title>Genomic-based taxomic classification of the family Erythrobacteraceae.</title>
        <authorList>
            <person name="Xu L."/>
        </authorList>
    </citation>
    <scope>NUCLEOTIDE SEQUENCE [LARGE SCALE GENOMIC DNA]</scope>
    <source>
        <strain evidence="3 4">MCCC 1A09965</strain>
    </source>
</reference>
<sequence length="215" mass="22751">MMSGCIPAMDPVVPVGEAGYAAIDGAAQATPASYSLQAGDILSIRIFDEPELSQDEVAIDNAGNLSLPLIGDIRAAGSNATELAAAIERAYGARYLRNPRASVAIKKAREMTVSVEGQVNLPGVYPWKQGDTLLTALAQARSPTDVARLDQVLVFRTVDGQRYGGRFDLQAIRGGRMPDLALVPGDIVVVGYSSLRGTYKDILQTAPLVGVLRPL</sequence>
<evidence type="ECO:0000259" key="2">
    <source>
        <dbReference type="Pfam" id="PF02563"/>
    </source>
</evidence>
<evidence type="ECO:0000256" key="1">
    <source>
        <dbReference type="ARBA" id="ARBA00022729"/>
    </source>
</evidence>
<dbReference type="AlphaFoldDB" id="A0A844YGR4"/>
<dbReference type="InterPro" id="IPR049712">
    <property type="entry name" value="Poly_export"/>
</dbReference>
<evidence type="ECO:0000313" key="4">
    <source>
        <dbReference type="Proteomes" id="UP000445582"/>
    </source>
</evidence>
<dbReference type="PANTHER" id="PTHR33619">
    <property type="entry name" value="POLYSACCHARIDE EXPORT PROTEIN GFCE-RELATED"/>
    <property type="match status" value="1"/>
</dbReference>
<dbReference type="PANTHER" id="PTHR33619:SF3">
    <property type="entry name" value="POLYSACCHARIDE EXPORT PROTEIN GFCE-RELATED"/>
    <property type="match status" value="1"/>
</dbReference>
<keyword evidence="1" id="KW-0732">Signal</keyword>
<protein>
    <submittedName>
        <fullName evidence="3">Polysaccharide export protein</fullName>
    </submittedName>
</protein>
<dbReference type="GO" id="GO:0015159">
    <property type="term" value="F:polysaccharide transmembrane transporter activity"/>
    <property type="evidence" value="ECO:0007669"/>
    <property type="project" value="InterPro"/>
</dbReference>
<name>A0A844YGR4_9SPHN</name>
<dbReference type="Proteomes" id="UP000445582">
    <property type="component" value="Unassembled WGS sequence"/>
</dbReference>
<dbReference type="EMBL" id="WTYN01000001">
    <property type="protein sequence ID" value="MXO62238.1"/>
    <property type="molecule type" value="Genomic_DNA"/>
</dbReference>
<accession>A0A844YGR4</accession>
<dbReference type="Pfam" id="PF02563">
    <property type="entry name" value="Poly_export"/>
    <property type="match status" value="1"/>
</dbReference>
<dbReference type="RefSeq" id="WP_160671928.1">
    <property type="nucleotide sequence ID" value="NZ_WTYN01000001.1"/>
</dbReference>